<comment type="function">
    <text evidence="2">Destroys superoxide anion radicals which are normally produced within the cells and which are toxic to biological systems.</text>
</comment>
<evidence type="ECO:0000259" key="15">
    <source>
        <dbReference type="Pfam" id="PF02777"/>
    </source>
</evidence>
<feature type="binding site" evidence="12">
    <location>
        <position position="104"/>
    </location>
    <ligand>
        <name>Mn(2+)</name>
        <dbReference type="ChEBI" id="CHEBI:29035"/>
    </ligand>
</feature>
<proteinExistence type="inferred from homology"/>
<dbReference type="InterPro" id="IPR019832">
    <property type="entry name" value="Mn/Fe_SOD_C"/>
</dbReference>
<evidence type="ECO:0000256" key="4">
    <source>
        <dbReference type="ARBA" id="ARBA00008714"/>
    </source>
</evidence>
<dbReference type="Proteomes" id="UP000186922">
    <property type="component" value="Unassembled WGS sequence"/>
</dbReference>
<accession>A0A1D1USM4</accession>
<feature type="domain" description="Manganese/iron superoxide dismutase N-terminal" evidence="14">
    <location>
        <begin position="31"/>
        <end position="112"/>
    </location>
</feature>
<comment type="caution">
    <text evidence="16">The sequence shown here is derived from an EMBL/GenBank/DDBJ whole genome shotgun (WGS) entry which is preliminary data.</text>
</comment>
<dbReference type="InterPro" id="IPR001189">
    <property type="entry name" value="Mn/Fe_SOD"/>
</dbReference>
<dbReference type="Gene3D" id="1.10.287.990">
    <property type="entry name" value="Fe,Mn superoxide dismutase (SOD) domain"/>
    <property type="match status" value="1"/>
</dbReference>
<dbReference type="EMBL" id="BDGG01000001">
    <property type="protein sequence ID" value="GAU89188.1"/>
    <property type="molecule type" value="Genomic_DNA"/>
</dbReference>
<evidence type="ECO:0000256" key="1">
    <source>
        <dbReference type="ARBA" id="ARBA00001936"/>
    </source>
</evidence>
<name>A0A1D1USM4_RAMVA</name>
<dbReference type="GO" id="GO:0030145">
    <property type="term" value="F:manganese ion binding"/>
    <property type="evidence" value="ECO:0007669"/>
    <property type="project" value="TreeGrafter"/>
</dbReference>
<reference evidence="16 17" key="1">
    <citation type="journal article" date="2016" name="Nat. Commun.">
        <title>Extremotolerant tardigrade genome and improved radiotolerance of human cultured cells by tardigrade-unique protein.</title>
        <authorList>
            <person name="Hashimoto T."/>
            <person name="Horikawa D.D."/>
            <person name="Saito Y."/>
            <person name="Kuwahara H."/>
            <person name="Kozuka-Hata H."/>
            <person name="Shin-I T."/>
            <person name="Minakuchi Y."/>
            <person name="Ohishi K."/>
            <person name="Motoyama A."/>
            <person name="Aizu T."/>
            <person name="Enomoto A."/>
            <person name="Kondo K."/>
            <person name="Tanaka S."/>
            <person name="Hara Y."/>
            <person name="Koshikawa S."/>
            <person name="Sagara H."/>
            <person name="Miura T."/>
            <person name="Yokobori S."/>
            <person name="Miyagawa K."/>
            <person name="Suzuki Y."/>
            <person name="Kubo T."/>
            <person name="Oyama M."/>
            <person name="Kohara Y."/>
            <person name="Fujiyama A."/>
            <person name="Arakawa K."/>
            <person name="Katayama T."/>
            <person name="Toyoda A."/>
            <person name="Kunieda T."/>
        </authorList>
    </citation>
    <scope>NUCLEOTIDE SEQUENCE [LARGE SCALE GENOMIC DNA]</scope>
    <source>
        <strain evidence="16 17">YOKOZUNA-1</strain>
    </source>
</reference>
<keyword evidence="8 13" id="KW-0560">Oxidoreductase</keyword>
<dbReference type="PANTHER" id="PTHR11404:SF6">
    <property type="entry name" value="SUPEROXIDE DISMUTASE [MN], MITOCHONDRIAL"/>
    <property type="match status" value="1"/>
</dbReference>
<comment type="subcellular location">
    <subcellularLocation>
        <location evidence="3">Mitochondrion</location>
    </subcellularLocation>
</comment>
<evidence type="ECO:0000256" key="9">
    <source>
        <dbReference type="ARBA" id="ARBA00023128"/>
    </source>
</evidence>
<evidence type="ECO:0000256" key="2">
    <source>
        <dbReference type="ARBA" id="ARBA00002170"/>
    </source>
</evidence>
<evidence type="ECO:0000313" key="17">
    <source>
        <dbReference type="Proteomes" id="UP000186922"/>
    </source>
</evidence>
<feature type="binding site" evidence="12">
    <location>
        <position position="189"/>
    </location>
    <ligand>
        <name>Mn(2+)</name>
        <dbReference type="ChEBI" id="CHEBI:29035"/>
    </ligand>
</feature>
<dbReference type="InterPro" id="IPR019833">
    <property type="entry name" value="Mn/Fe_SOD_BS"/>
</dbReference>
<evidence type="ECO:0000256" key="8">
    <source>
        <dbReference type="ARBA" id="ARBA00023002"/>
    </source>
</evidence>
<dbReference type="Gene3D" id="3.55.40.20">
    <property type="entry name" value="Iron/manganese superoxide dismutase, C-terminal domain"/>
    <property type="match status" value="1"/>
</dbReference>
<evidence type="ECO:0000313" key="16">
    <source>
        <dbReference type="EMBL" id="GAU89188.1"/>
    </source>
</evidence>
<evidence type="ECO:0000256" key="7">
    <source>
        <dbReference type="ARBA" id="ARBA00022723"/>
    </source>
</evidence>
<evidence type="ECO:0000256" key="5">
    <source>
        <dbReference type="ARBA" id="ARBA00011881"/>
    </source>
</evidence>
<comment type="similarity">
    <text evidence="4 13">Belongs to the iron/manganese superoxide dismutase family.</text>
</comment>
<dbReference type="AlphaFoldDB" id="A0A1D1USM4"/>
<keyword evidence="7 12" id="KW-0479">Metal-binding</keyword>
<sequence>MYLSKFTAAITKASVTGIQNAVRSMAGAQGKYTLPELPYEYNALEPVISADIMKLHHDKHHQTYVTNLNAAEEKMMTALKNGDLKSAIELQGVVKFNGGGHINHSIFWNNLSPNGGKEPKGDLADAIKKDFGSFDAFKKLLSTTSTSIQGSGWGWLGYNMQAKKLQVAQCQNQDPLESTTGLIPLLGIDVWEHAYYLQYKNVRADYVKEIFNIINWEDVAERHQMARSAK</sequence>
<feature type="binding site" evidence="12">
    <location>
        <position position="193"/>
    </location>
    <ligand>
        <name>Mn(2+)</name>
        <dbReference type="ChEBI" id="CHEBI:29035"/>
    </ligand>
</feature>
<dbReference type="OrthoDB" id="239262at2759"/>
<evidence type="ECO:0000259" key="14">
    <source>
        <dbReference type="Pfam" id="PF00081"/>
    </source>
</evidence>
<dbReference type="InterPro" id="IPR019831">
    <property type="entry name" value="Mn/Fe_SOD_N"/>
</dbReference>
<dbReference type="PRINTS" id="PR01703">
    <property type="entry name" value="MNSODISMTASE"/>
</dbReference>
<evidence type="ECO:0000256" key="10">
    <source>
        <dbReference type="ARBA" id="ARBA00023211"/>
    </source>
</evidence>
<dbReference type="PIRSF" id="PIRSF000349">
    <property type="entry name" value="SODismutase"/>
    <property type="match status" value="1"/>
</dbReference>
<dbReference type="STRING" id="947166.A0A1D1USM4"/>
<dbReference type="EC" id="1.15.1.1" evidence="6 13"/>
<dbReference type="GO" id="GO:0098803">
    <property type="term" value="C:respiratory chain complex"/>
    <property type="evidence" value="ECO:0007669"/>
    <property type="project" value="UniProtKB-ARBA"/>
</dbReference>
<dbReference type="SUPFAM" id="SSF46609">
    <property type="entry name" value="Fe,Mn superoxide dismutase (SOD), N-terminal domain"/>
    <property type="match status" value="1"/>
</dbReference>
<comment type="catalytic activity">
    <reaction evidence="11 13">
        <text>2 superoxide + 2 H(+) = H2O2 + O2</text>
        <dbReference type="Rhea" id="RHEA:20696"/>
        <dbReference type="ChEBI" id="CHEBI:15378"/>
        <dbReference type="ChEBI" id="CHEBI:15379"/>
        <dbReference type="ChEBI" id="CHEBI:16240"/>
        <dbReference type="ChEBI" id="CHEBI:18421"/>
        <dbReference type="EC" id="1.15.1.1"/>
    </reaction>
</comment>
<evidence type="ECO:0000256" key="13">
    <source>
        <dbReference type="RuleBase" id="RU000414"/>
    </source>
</evidence>
<keyword evidence="9" id="KW-0496">Mitochondrion</keyword>
<evidence type="ECO:0000256" key="6">
    <source>
        <dbReference type="ARBA" id="ARBA00012682"/>
    </source>
</evidence>
<dbReference type="SUPFAM" id="SSF54719">
    <property type="entry name" value="Fe,Mn superoxide dismutase (SOD), C-terminal domain"/>
    <property type="match status" value="1"/>
</dbReference>
<keyword evidence="17" id="KW-1185">Reference proteome</keyword>
<dbReference type="FunFam" id="1.10.287.990:FF:000001">
    <property type="entry name" value="Superoxide dismutase"/>
    <property type="match status" value="1"/>
</dbReference>
<dbReference type="Pfam" id="PF00081">
    <property type="entry name" value="Sod_Fe_N"/>
    <property type="match status" value="1"/>
</dbReference>
<comment type="cofactor">
    <cofactor evidence="1">
        <name>Mn(2+)</name>
        <dbReference type="ChEBI" id="CHEBI:29035"/>
    </cofactor>
</comment>
<organism evidence="16 17">
    <name type="scientific">Ramazzottius varieornatus</name>
    <name type="common">Water bear</name>
    <name type="synonym">Tardigrade</name>
    <dbReference type="NCBI Taxonomy" id="947166"/>
    <lineage>
        <taxon>Eukaryota</taxon>
        <taxon>Metazoa</taxon>
        <taxon>Ecdysozoa</taxon>
        <taxon>Tardigrada</taxon>
        <taxon>Eutardigrada</taxon>
        <taxon>Parachela</taxon>
        <taxon>Hypsibioidea</taxon>
        <taxon>Ramazzottiidae</taxon>
        <taxon>Ramazzottius</taxon>
    </lineage>
</organism>
<dbReference type="InterPro" id="IPR036324">
    <property type="entry name" value="Mn/Fe_SOD_N_sf"/>
</dbReference>
<evidence type="ECO:0000256" key="12">
    <source>
        <dbReference type="PIRSR" id="PIRSR000349-1"/>
    </source>
</evidence>
<protein>
    <recommendedName>
        <fullName evidence="6 13">Superoxide dismutase</fullName>
        <ecNumber evidence="6 13">1.15.1.1</ecNumber>
    </recommendedName>
</protein>
<dbReference type="PANTHER" id="PTHR11404">
    <property type="entry name" value="SUPEROXIDE DISMUTASE 2"/>
    <property type="match status" value="1"/>
</dbReference>
<feature type="domain" description="Manganese/iron superoxide dismutase C-terminal" evidence="15">
    <location>
        <begin position="119"/>
        <end position="222"/>
    </location>
</feature>
<comment type="function">
    <text evidence="13">Destroys radicals which are normally produced within the cells and which are toxic to biological systems.</text>
</comment>
<dbReference type="InterPro" id="IPR050265">
    <property type="entry name" value="Fe/Mn_Superoxide_Dismutase"/>
</dbReference>
<dbReference type="Pfam" id="PF02777">
    <property type="entry name" value="Sod_Fe_C"/>
    <property type="match status" value="1"/>
</dbReference>
<evidence type="ECO:0000256" key="3">
    <source>
        <dbReference type="ARBA" id="ARBA00004173"/>
    </source>
</evidence>
<dbReference type="GO" id="GO:0004784">
    <property type="term" value="F:superoxide dismutase activity"/>
    <property type="evidence" value="ECO:0007669"/>
    <property type="project" value="UniProtKB-EC"/>
</dbReference>
<evidence type="ECO:0000256" key="11">
    <source>
        <dbReference type="ARBA" id="ARBA00049204"/>
    </source>
</evidence>
<dbReference type="InterPro" id="IPR036314">
    <property type="entry name" value="SOD_C_sf"/>
</dbReference>
<gene>
    <name evidence="16" type="primary">RvY_01767-1</name>
    <name evidence="16" type="synonym">RvY_01767.1</name>
    <name evidence="16" type="ORF">RvY_01767</name>
</gene>
<comment type="subunit">
    <text evidence="5">Homotetramer.</text>
</comment>
<keyword evidence="10" id="KW-0464">Manganese</keyword>
<dbReference type="FunFam" id="3.55.40.20:FF:000003">
    <property type="entry name" value="Superoxide dismutase [Mn], mitochondrial"/>
    <property type="match status" value="1"/>
</dbReference>
<dbReference type="GO" id="GO:0005739">
    <property type="term" value="C:mitochondrion"/>
    <property type="evidence" value="ECO:0007669"/>
    <property type="project" value="UniProtKB-SubCell"/>
</dbReference>
<feature type="binding site" evidence="12">
    <location>
        <position position="56"/>
    </location>
    <ligand>
        <name>Mn(2+)</name>
        <dbReference type="ChEBI" id="CHEBI:29035"/>
    </ligand>
</feature>
<dbReference type="GO" id="GO:0042803">
    <property type="term" value="F:protein homodimerization activity"/>
    <property type="evidence" value="ECO:0007669"/>
    <property type="project" value="UniProtKB-ARBA"/>
</dbReference>
<dbReference type="PROSITE" id="PS00088">
    <property type="entry name" value="SOD_MN"/>
    <property type="match status" value="1"/>
</dbReference>